<evidence type="ECO:0000259" key="6">
    <source>
        <dbReference type="Pfam" id="PF22429"/>
    </source>
</evidence>
<dbReference type="Pfam" id="PF01979">
    <property type="entry name" value="Amidohydro_1"/>
    <property type="match status" value="1"/>
</dbReference>
<feature type="domain" description="Formimidoylglutamate deiminase N-terminal" evidence="6">
    <location>
        <begin position="1"/>
        <end position="33"/>
    </location>
</feature>
<dbReference type="NCBIfam" id="TIGR02022">
    <property type="entry name" value="hutF"/>
    <property type="match status" value="1"/>
</dbReference>
<dbReference type="InterPro" id="IPR006680">
    <property type="entry name" value="Amidohydro-rel"/>
</dbReference>
<keyword evidence="3" id="KW-0378">Hydrolase</keyword>
<dbReference type="PANTHER" id="PTHR11271:SF48">
    <property type="entry name" value="AMIDOHYDROLASE-RELATED DOMAIN-CONTAINING PROTEIN"/>
    <property type="match status" value="1"/>
</dbReference>
<name>A0A382I6L7_9ZZZZ</name>
<dbReference type="InterPro" id="IPR051607">
    <property type="entry name" value="Metallo-dep_hydrolases"/>
</dbReference>
<evidence type="ECO:0000259" key="5">
    <source>
        <dbReference type="Pfam" id="PF01979"/>
    </source>
</evidence>
<evidence type="ECO:0000256" key="2">
    <source>
        <dbReference type="ARBA" id="ARBA00022723"/>
    </source>
</evidence>
<evidence type="ECO:0000256" key="3">
    <source>
        <dbReference type="ARBA" id="ARBA00022801"/>
    </source>
</evidence>
<sequence>MTHLFFETALLPEGWVKNVRIEVDDAGWISAVKSCSDDAGVDFRGAIGVPGMPNCHSHSFQGAMAGLAESPSSGRDSFLDWRQAMYGLTERLTPDDLVAIAAQFYAEMLEAGFTAVAEFHYLHHAVGGLPYDDPGTMSSAIVEAAVETGIGLTLLPVFYAYGGFGGVTIVESQRRFHTTPESYLRLHQRVRELVAQIPDAAVGVAPHSLRAVTPDTLNEVISFAGDGPVHIHVAEQIKEVDECLIWCGARPVEWLLDNTSVDDCWCLIHATHMTPAENRRLAASGAVAGLCPITEANLGDGIFDAVNFVGNGGRIAIGTDSNIRVDVAEELRQLEYSQRLRDRTRNCLASTVGSTGRALFEQALDGGAKASG</sequence>
<feature type="domain" description="Amidohydrolase-related" evidence="5">
    <location>
        <begin position="49"/>
        <end position="339"/>
    </location>
</feature>
<feature type="non-terminal residue" evidence="7">
    <location>
        <position position="372"/>
    </location>
</feature>
<comment type="cofactor">
    <cofactor evidence="1">
        <name>Zn(2+)</name>
        <dbReference type="ChEBI" id="CHEBI:29105"/>
    </cofactor>
</comment>
<organism evidence="7">
    <name type="scientific">marine metagenome</name>
    <dbReference type="NCBI Taxonomy" id="408172"/>
    <lineage>
        <taxon>unclassified sequences</taxon>
        <taxon>metagenomes</taxon>
        <taxon>ecological metagenomes</taxon>
    </lineage>
</organism>
<dbReference type="InterPro" id="IPR055156">
    <property type="entry name" value="HutF-like_N"/>
</dbReference>
<keyword evidence="2" id="KW-0479">Metal-binding</keyword>
<dbReference type="GO" id="GO:0019239">
    <property type="term" value="F:deaminase activity"/>
    <property type="evidence" value="ECO:0007669"/>
    <property type="project" value="TreeGrafter"/>
</dbReference>
<dbReference type="AlphaFoldDB" id="A0A382I6L7"/>
<reference evidence="7" key="1">
    <citation type="submission" date="2018-05" db="EMBL/GenBank/DDBJ databases">
        <authorList>
            <person name="Lanie J.A."/>
            <person name="Ng W.-L."/>
            <person name="Kazmierczak K.M."/>
            <person name="Andrzejewski T.M."/>
            <person name="Davidsen T.M."/>
            <person name="Wayne K.J."/>
            <person name="Tettelin H."/>
            <person name="Glass J.I."/>
            <person name="Rusch D."/>
            <person name="Podicherti R."/>
            <person name="Tsui H.-C.T."/>
            <person name="Winkler M.E."/>
        </authorList>
    </citation>
    <scope>NUCLEOTIDE SEQUENCE</scope>
</reference>
<dbReference type="PANTHER" id="PTHR11271">
    <property type="entry name" value="GUANINE DEAMINASE"/>
    <property type="match status" value="1"/>
</dbReference>
<keyword evidence="4" id="KW-0862">Zinc</keyword>
<dbReference type="Gene3D" id="2.30.40.10">
    <property type="entry name" value="Urease, subunit C, domain 1"/>
    <property type="match status" value="1"/>
</dbReference>
<dbReference type="GO" id="GO:0046872">
    <property type="term" value="F:metal ion binding"/>
    <property type="evidence" value="ECO:0007669"/>
    <property type="project" value="UniProtKB-KW"/>
</dbReference>
<accession>A0A382I6L7</accession>
<dbReference type="Gene3D" id="3.20.20.140">
    <property type="entry name" value="Metal-dependent hydrolases"/>
    <property type="match status" value="1"/>
</dbReference>
<gene>
    <name evidence="7" type="ORF">METZ01_LOCUS248144</name>
</gene>
<protein>
    <submittedName>
        <fullName evidence="7">Uncharacterized protein</fullName>
    </submittedName>
</protein>
<evidence type="ECO:0000256" key="1">
    <source>
        <dbReference type="ARBA" id="ARBA00001947"/>
    </source>
</evidence>
<dbReference type="InterPro" id="IPR032466">
    <property type="entry name" value="Metal_Hydrolase"/>
</dbReference>
<proteinExistence type="predicted"/>
<dbReference type="EMBL" id="UINC01065525">
    <property type="protein sequence ID" value="SVB95290.1"/>
    <property type="molecule type" value="Genomic_DNA"/>
</dbReference>
<dbReference type="Pfam" id="PF22429">
    <property type="entry name" value="HutF_N"/>
    <property type="match status" value="1"/>
</dbReference>
<dbReference type="InterPro" id="IPR010252">
    <property type="entry name" value="HutF"/>
</dbReference>
<evidence type="ECO:0000313" key="7">
    <source>
        <dbReference type="EMBL" id="SVB95290.1"/>
    </source>
</evidence>
<evidence type="ECO:0000256" key="4">
    <source>
        <dbReference type="ARBA" id="ARBA00022833"/>
    </source>
</evidence>
<dbReference type="InterPro" id="IPR011059">
    <property type="entry name" value="Metal-dep_hydrolase_composite"/>
</dbReference>
<dbReference type="SUPFAM" id="SSF51556">
    <property type="entry name" value="Metallo-dependent hydrolases"/>
    <property type="match status" value="1"/>
</dbReference>
<dbReference type="NCBIfam" id="NF006684">
    <property type="entry name" value="PRK09229.1-5"/>
    <property type="match status" value="1"/>
</dbReference>
<dbReference type="GO" id="GO:0005829">
    <property type="term" value="C:cytosol"/>
    <property type="evidence" value="ECO:0007669"/>
    <property type="project" value="TreeGrafter"/>
</dbReference>